<keyword evidence="5 14" id="KW-0808">Transferase</keyword>
<evidence type="ECO:0000256" key="9">
    <source>
        <dbReference type="ARBA" id="ARBA00022833"/>
    </source>
</evidence>
<dbReference type="SMART" id="SM00184">
    <property type="entry name" value="RING"/>
    <property type="match status" value="1"/>
</dbReference>
<evidence type="ECO:0000256" key="10">
    <source>
        <dbReference type="ARBA" id="ARBA00022853"/>
    </source>
</evidence>
<evidence type="ECO:0000259" key="17">
    <source>
        <dbReference type="PROSITE" id="PS50089"/>
    </source>
</evidence>
<keyword evidence="19" id="KW-1185">Reference proteome</keyword>
<dbReference type="InterPro" id="IPR013956">
    <property type="entry name" value="E3_ubiquit_lig_Bre1"/>
</dbReference>
<evidence type="ECO:0000256" key="15">
    <source>
        <dbReference type="SAM" id="Coils"/>
    </source>
</evidence>
<dbReference type="EMBL" id="BLLK01000027">
    <property type="protein sequence ID" value="GFH48300.1"/>
    <property type="molecule type" value="Genomic_DNA"/>
</dbReference>
<sequence length="900" mass="101821">MKRALAERAKQQTDEQFQHRTGASMPVDVSMSNMEESVVGVHDAKPIPRSPESSDAQMPPKKIPRTESQQPVQVSSSSSTPNKKVKKRIRPPSILSSPTVNSSNLVTSSKKLSTTEDADETSAFYLKHQNKALASELHQFKFTIHLLSHERDKRREECRTIAKALSEIKLVWEDLENKMENGLNEILNDQKFFDEFASNTPGSTGKGSDTESTKNIIRSLLSILKQPDSFQKQINRDNDVKMEDGEKVTRQMMKDDSKREIEDMKHLSEMTEAFSTRCDQVYNFVFRLLAGSTSSTNPDVSMDSLQDNVRSLKATIEGLENQVEELGKARDEALERERRLRRGLYRVSAGRLDIEEVMKAVEKDGTSTLDDLSELKDDILAATSSNIKVNGDADRKKAEDECSNGPAVANIGEQIMLDGKIVTSEEVEGMKKTIVDLELVNESRQKRIDELTKERSEQDKKINGLLAQDSKSDGVHELMKDEDVKRSPLYIELSENFASAETRLKKLQKELESVKNRWAVTKGDLQVANKTMKDLEEKYEIRLKELSGESDDTANTSQASHKEQAKLIMELEHKLKHALDNVMQSETIRSSLSDAHSMNDVLQRQVSELKRTNEELKTSNPNLPLDSNEKLQKMKREFDQLKYKMEQVEKERASLVTMNMRLQQQSVEKDDMNAKSLSSILQLKQMCEKLDEEKNALQKSLKSAQQLALAARLAANAKARVEEEVTKEKTEAHKECEKMRVTIENLQKEKDSVSAELAICKSKVESSMSEMEGIKTRCDELANEIAVRDEEKQKLEESLVVAKQEAIDAVKKAAAIEVKARGNGAFNSEFTAEELTIQVNSLKSRLACPVCNTRDKKVIITRCRHMFCRSCVAANLEGRNRKCPSCGIRFDKKDVEDVWF</sequence>
<dbReference type="InterPro" id="IPR018957">
    <property type="entry name" value="Znf_C3HC4_RING-type"/>
</dbReference>
<comment type="similarity">
    <text evidence="4 14">Belongs to the BRE1 family.</text>
</comment>
<dbReference type="InterPro" id="IPR013083">
    <property type="entry name" value="Znf_RING/FYVE/PHD"/>
</dbReference>
<evidence type="ECO:0000256" key="5">
    <source>
        <dbReference type="ARBA" id="ARBA00022679"/>
    </source>
</evidence>
<evidence type="ECO:0000256" key="2">
    <source>
        <dbReference type="ARBA" id="ARBA00004123"/>
    </source>
</evidence>
<dbReference type="PANTHER" id="PTHR23163">
    <property type="entry name" value="RING FINGER PROTEIN-RELATED"/>
    <property type="match status" value="1"/>
</dbReference>
<evidence type="ECO:0000256" key="16">
    <source>
        <dbReference type="SAM" id="MobiDB-lite"/>
    </source>
</evidence>
<feature type="compositionally biased region" description="Basic and acidic residues" evidence="16">
    <location>
        <begin position="1"/>
        <end position="18"/>
    </location>
</feature>
<dbReference type="GO" id="GO:0005634">
    <property type="term" value="C:nucleus"/>
    <property type="evidence" value="ECO:0007669"/>
    <property type="project" value="UniProtKB-SubCell"/>
</dbReference>
<comment type="caution">
    <text evidence="18">The sequence shown here is derived from an EMBL/GenBank/DDBJ whole genome shotgun (WGS) entry which is preliminary data.</text>
</comment>
<keyword evidence="10 14" id="KW-0156">Chromatin regulator</keyword>
<keyword evidence="7 13" id="KW-0863">Zinc-finger</keyword>
<dbReference type="EC" id="2.3.2.27" evidence="14"/>
<evidence type="ECO:0000256" key="7">
    <source>
        <dbReference type="ARBA" id="ARBA00022771"/>
    </source>
</evidence>
<evidence type="ECO:0000256" key="14">
    <source>
        <dbReference type="RuleBase" id="RU365038"/>
    </source>
</evidence>
<feature type="coiled-coil region" evidence="15">
    <location>
        <begin position="599"/>
        <end position="812"/>
    </location>
</feature>
<dbReference type="GO" id="GO:0033503">
    <property type="term" value="C:HULC complex"/>
    <property type="evidence" value="ECO:0007669"/>
    <property type="project" value="TreeGrafter"/>
</dbReference>
<accession>A0AAD3CP97</accession>
<feature type="coiled-coil region" evidence="15">
    <location>
        <begin position="302"/>
        <end position="339"/>
    </location>
</feature>
<protein>
    <recommendedName>
        <fullName evidence="14">E3 ubiquitin protein ligase</fullName>
        <ecNumber evidence="14">2.3.2.27</ecNumber>
    </recommendedName>
</protein>
<keyword evidence="12 14" id="KW-0539">Nucleus</keyword>
<dbReference type="SUPFAM" id="SSF57850">
    <property type="entry name" value="RING/U-box"/>
    <property type="match status" value="1"/>
</dbReference>
<dbReference type="CDD" id="cd16499">
    <property type="entry name" value="RING-HC_Bre1-like"/>
    <property type="match status" value="1"/>
</dbReference>
<feature type="compositionally biased region" description="Polar residues" evidence="16">
    <location>
        <begin position="94"/>
        <end position="112"/>
    </location>
</feature>
<dbReference type="PROSITE" id="PS50089">
    <property type="entry name" value="ZF_RING_2"/>
    <property type="match status" value="1"/>
</dbReference>
<evidence type="ECO:0000313" key="18">
    <source>
        <dbReference type="EMBL" id="GFH48300.1"/>
    </source>
</evidence>
<comment type="catalytic activity">
    <reaction evidence="1 14">
        <text>S-ubiquitinyl-[E2 ubiquitin-conjugating enzyme]-L-cysteine + [acceptor protein]-L-lysine = [E2 ubiquitin-conjugating enzyme]-L-cysteine + N(6)-ubiquitinyl-[acceptor protein]-L-lysine.</text>
        <dbReference type="EC" id="2.3.2.27"/>
    </reaction>
</comment>
<dbReference type="Pfam" id="PF00097">
    <property type="entry name" value="zf-C3HC4"/>
    <property type="match status" value="1"/>
</dbReference>
<evidence type="ECO:0000313" key="19">
    <source>
        <dbReference type="Proteomes" id="UP001054902"/>
    </source>
</evidence>
<feature type="domain" description="RING-type" evidence="17">
    <location>
        <begin position="848"/>
        <end position="886"/>
    </location>
</feature>
<dbReference type="InterPro" id="IPR001841">
    <property type="entry name" value="Znf_RING"/>
</dbReference>
<keyword evidence="9 14" id="KW-0862">Zinc</keyword>
<dbReference type="Proteomes" id="UP001054902">
    <property type="component" value="Unassembled WGS sequence"/>
</dbReference>
<proteinExistence type="inferred from homology"/>
<evidence type="ECO:0000256" key="12">
    <source>
        <dbReference type="ARBA" id="ARBA00023242"/>
    </source>
</evidence>
<dbReference type="InterPro" id="IPR017907">
    <property type="entry name" value="Znf_RING_CS"/>
</dbReference>
<reference evidence="18 19" key="1">
    <citation type="journal article" date="2021" name="Sci. Rep.">
        <title>The genome of the diatom Chaetoceros tenuissimus carries an ancient integrated fragment of an extant virus.</title>
        <authorList>
            <person name="Hongo Y."/>
            <person name="Kimura K."/>
            <person name="Takaki Y."/>
            <person name="Yoshida Y."/>
            <person name="Baba S."/>
            <person name="Kobayashi G."/>
            <person name="Nagasaki K."/>
            <person name="Hano T."/>
            <person name="Tomaru Y."/>
        </authorList>
    </citation>
    <scope>NUCLEOTIDE SEQUENCE [LARGE SCALE GENOMIC DNA]</scope>
    <source>
        <strain evidence="18 19">NIES-3715</strain>
    </source>
</reference>
<comment type="pathway">
    <text evidence="3 14">Protein modification; protein ubiquitination.</text>
</comment>
<dbReference type="GO" id="GO:0016567">
    <property type="term" value="P:protein ubiquitination"/>
    <property type="evidence" value="ECO:0007669"/>
    <property type="project" value="UniProtKB-UniRule"/>
</dbReference>
<dbReference type="PROSITE" id="PS00518">
    <property type="entry name" value="ZF_RING_1"/>
    <property type="match status" value="1"/>
</dbReference>
<feature type="region of interest" description="Disordered" evidence="16">
    <location>
        <begin position="1"/>
        <end position="114"/>
    </location>
</feature>
<dbReference type="GO" id="GO:0061630">
    <property type="term" value="F:ubiquitin protein ligase activity"/>
    <property type="evidence" value="ECO:0007669"/>
    <property type="project" value="UniProtKB-EC"/>
</dbReference>
<dbReference type="GO" id="GO:0006325">
    <property type="term" value="P:chromatin organization"/>
    <property type="evidence" value="ECO:0007669"/>
    <property type="project" value="UniProtKB-KW"/>
</dbReference>
<evidence type="ECO:0000256" key="3">
    <source>
        <dbReference type="ARBA" id="ARBA00004906"/>
    </source>
</evidence>
<keyword evidence="8 14" id="KW-0833">Ubl conjugation pathway</keyword>
<evidence type="ECO:0000256" key="6">
    <source>
        <dbReference type="ARBA" id="ARBA00022723"/>
    </source>
</evidence>
<feature type="coiled-coil region" evidence="15">
    <location>
        <begin position="434"/>
        <end position="549"/>
    </location>
</feature>
<dbReference type="AlphaFoldDB" id="A0AAD3CP97"/>
<gene>
    <name evidence="18" type="ORF">CTEN210_04776</name>
</gene>
<evidence type="ECO:0000256" key="1">
    <source>
        <dbReference type="ARBA" id="ARBA00000900"/>
    </source>
</evidence>
<name>A0AAD3CP97_9STRA</name>
<dbReference type="GO" id="GO:0008270">
    <property type="term" value="F:zinc ion binding"/>
    <property type="evidence" value="ECO:0007669"/>
    <property type="project" value="UniProtKB-KW"/>
</dbReference>
<dbReference type="Gene3D" id="3.30.40.10">
    <property type="entry name" value="Zinc/RING finger domain, C3HC4 (zinc finger)"/>
    <property type="match status" value="1"/>
</dbReference>
<organism evidence="18 19">
    <name type="scientific">Chaetoceros tenuissimus</name>
    <dbReference type="NCBI Taxonomy" id="426638"/>
    <lineage>
        <taxon>Eukaryota</taxon>
        <taxon>Sar</taxon>
        <taxon>Stramenopiles</taxon>
        <taxon>Ochrophyta</taxon>
        <taxon>Bacillariophyta</taxon>
        <taxon>Coscinodiscophyceae</taxon>
        <taxon>Chaetocerotophycidae</taxon>
        <taxon>Chaetocerotales</taxon>
        <taxon>Chaetocerotaceae</taxon>
        <taxon>Chaetoceros</taxon>
    </lineage>
</organism>
<keyword evidence="11 14" id="KW-0175">Coiled coil</keyword>
<keyword evidence="6 14" id="KW-0479">Metal-binding</keyword>
<evidence type="ECO:0000256" key="11">
    <source>
        <dbReference type="ARBA" id="ARBA00023054"/>
    </source>
</evidence>
<dbReference type="PANTHER" id="PTHR23163:SF0">
    <property type="entry name" value="E3 UBIQUITIN-PROTEIN LIGASE BRE1"/>
    <property type="match status" value="1"/>
</dbReference>
<comment type="subcellular location">
    <subcellularLocation>
        <location evidence="2 14">Nucleus</location>
    </subcellularLocation>
</comment>
<feature type="compositionally biased region" description="Low complexity" evidence="16">
    <location>
        <begin position="68"/>
        <end position="79"/>
    </location>
</feature>
<evidence type="ECO:0000256" key="13">
    <source>
        <dbReference type="PROSITE-ProRule" id="PRU00175"/>
    </source>
</evidence>
<evidence type="ECO:0000256" key="8">
    <source>
        <dbReference type="ARBA" id="ARBA00022786"/>
    </source>
</evidence>
<evidence type="ECO:0000256" key="4">
    <source>
        <dbReference type="ARBA" id="ARBA00005555"/>
    </source>
</evidence>